<name>A0AAX6DPE1_IRIPA</name>
<reference evidence="1" key="2">
    <citation type="submission" date="2023-04" db="EMBL/GenBank/DDBJ databases">
        <authorList>
            <person name="Bruccoleri R.E."/>
            <person name="Oakeley E.J."/>
            <person name="Faust A.-M."/>
            <person name="Dessus-Babus S."/>
            <person name="Altorfer M."/>
            <person name="Burckhardt D."/>
            <person name="Oertli M."/>
            <person name="Naumann U."/>
            <person name="Petersen F."/>
            <person name="Wong J."/>
        </authorList>
    </citation>
    <scope>NUCLEOTIDE SEQUENCE</scope>
    <source>
        <strain evidence="1">GSM-AAB239-AS_SAM_17_03QT</strain>
        <tissue evidence="1">Leaf</tissue>
    </source>
</reference>
<protein>
    <submittedName>
        <fullName evidence="1">Uncharacterized protein</fullName>
    </submittedName>
</protein>
<evidence type="ECO:0000313" key="1">
    <source>
        <dbReference type="EMBL" id="KAJ6793628.1"/>
    </source>
</evidence>
<accession>A0AAX6DPE1</accession>
<comment type="caution">
    <text evidence="1">The sequence shown here is derived from an EMBL/GenBank/DDBJ whole genome shotgun (WGS) entry which is preliminary data.</text>
</comment>
<keyword evidence="2" id="KW-1185">Reference proteome</keyword>
<evidence type="ECO:0000313" key="2">
    <source>
        <dbReference type="Proteomes" id="UP001140949"/>
    </source>
</evidence>
<dbReference type="Proteomes" id="UP001140949">
    <property type="component" value="Unassembled WGS sequence"/>
</dbReference>
<dbReference type="EMBL" id="JANAVB010042819">
    <property type="protein sequence ID" value="KAJ6793628.1"/>
    <property type="molecule type" value="Genomic_DNA"/>
</dbReference>
<organism evidence="1 2">
    <name type="scientific">Iris pallida</name>
    <name type="common">Sweet iris</name>
    <dbReference type="NCBI Taxonomy" id="29817"/>
    <lineage>
        <taxon>Eukaryota</taxon>
        <taxon>Viridiplantae</taxon>
        <taxon>Streptophyta</taxon>
        <taxon>Embryophyta</taxon>
        <taxon>Tracheophyta</taxon>
        <taxon>Spermatophyta</taxon>
        <taxon>Magnoliopsida</taxon>
        <taxon>Liliopsida</taxon>
        <taxon>Asparagales</taxon>
        <taxon>Iridaceae</taxon>
        <taxon>Iridoideae</taxon>
        <taxon>Irideae</taxon>
        <taxon>Iris</taxon>
    </lineage>
</organism>
<sequence length="75" mass="8743">MMILVQPNSCENSGFRFRSVLFLVSEFSDSFGISFSRFFPLQENIAVDFLWVFPMISGFPFHSRVSENLRDNLKI</sequence>
<gene>
    <name evidence="1" type="ORF">M6B38_235245</name>
</gene>
<dbReference type="AlphaFoldDB" id="A0AAX6DPE1"/>
<proteinExistence type="predicted"/>
<reference evidence="1" key="1">
    <citation type="journal article" date="2023" name="GigaByte">
        <title>Genome assembly of the bearded iris, Iris pallida Lam.</title>
        <authorList>
            <person name="Bruccoleri R.E."/>
            <person name="Oakeley E.J."/>
            <person name="Faust A.M.E."/>
            <person name="Altorfer M."/>
            <person name="Dessus-Babus S."/>
            <person name="Burckhardt D."/>
            <person name="Oertli M."/>
            <person name="Naumann U."/>
            <person name="Petersen F."/>
            <person name="Wong J."/>
        </authorList>
    </citation>
    <scope>NUCLEOTIDE SEQUENCE</scope>
    <source>
        <strain evidence="1">GSM-AAB239-AS_SAM_17_03QT</strain>
    </source>
</reference>